<dbReference type="PROSITE" id="PS52039">
    <property type="entry name" value="TOPO_IA_2"/>
    <property type="match status" value="1"/>
</dbReference>
<dbReference type="Proteomes" id="UP000422736">
    <property type="component" value="Chromosome 4"/>
</dbReference>
<dbReference type="CDD" id="cd03362">
    <property type="entry name" value="TOPRIM_TopoIA_TopoIII"/>
    <property type="match status" value="1"/>
</dbReference>
<dbReference type="Gene3D" id="1.10.290.10">
    <property type="entry name" value="Topoisomerase I, domain 4"/>
    <property type="match status" value="1"/>
</dbReference>
<dbReference type="SMART" id="SM00493">
    <property type="entry name" value="TOPRIM"/>
    <property type="match status" value="1"/>
</dbReference>
<dbReference type="PROSITE" id="PS00396">
    <property type="entry name" value="TOPO_IA_1"/>
    <property type="match status" value="1"/>
</dbReference>
<dbReference type="PANTHER" id="PTHR11390">
    <property type="entry name" value="PROKARYOTIC DNA TOPOISOMERASE"/>
    <property type="match status" value="1"/>
</dbReference>
<proteinExistence type="inferred from homology"/>
<evidence type="ECO:0000256" key="1">
    <source>
        <dbReference type="ARBA" id="ARBA00000213"/>
    </source>
</evidence>
<dbReference type="Gene3D" id="1.10.460.10">
    <property type="entry name" value="Topoisomerase I, domain 2"/>
    <property type="match status" value="1"/>
</dbReference>
<keyword evidence="6 7" id="KW-0413">Isomerase</keyword>
<name>A0ABX6EUE4_KLUMA</name>
<evidence type="ECO:0000256" key="3">
    <source>
        <dbReference type="ARBA" id="ARBA00012891"/>
    </source>
</evidence>
<dbReference type="InterPro" id="IPR023405">
    <property type="entry name" value="Topo_IA_core_domain"/>
</dbReference>
<evidence type="ECO:0000259" key="8">
    <source>
        <dbReference type="PROSITE" id="PS50880"/>
    </source>
</evidence>
<dbReference type="PROSITE" id="PS50880">
    <property type="entry name" value="TOPRIM"/>
    <property type="match status" value="1"/>
</dbReference>
<reference evidence="10 11" key="1">
    <citation type="submission" date="2016-03" db="EMBL/GenBank/DDBJ databases">
        <title>How can Kluyveromyces marxianus grow so fast - potential evolutionary course in Saccharomyces Complex revealed by comparative genomics.</title>
        <authorList>
            <person name="Mo W."/>
            <person name="Lu W."/>
            <person name="Yang X."/>
            <person name="Qi J."/>
            <person name="Lv H."/>
        </authorList>
    </citation>
    <scope>NUCLEOTIDE SEQUENCE [LARGE SCALE GENOMIC DNA]</scope>
    <source>
        <strain evidence="10 11">FIM1</strain>
    </source>
</reference>
<dbReference type="InterPro" id="IPR013497">
    <property type="entry name" value="Topo_IA_cen"/>
</dbReference>
<evidence type="ECO:0000256" key="2">
    <source>
        <dbReference type="ARBA" id="ARBA00009446"/>
    </source>
</evidence>
<dbReference type="EMBL" id="CP015057">
    <property type="protein sequence ID" value="QGN15965.1"/>
    <property type="molecule type" value="Genomic_DNA"/>
</dbReference>
<keyword evidence="11" id="KW-1185">Reference proteome</keyword>
<dbReference type="EC" id="5.6.2.1" evidence="3 7"/>
<dbReference type="InterPro" id="IPR003601">
    <property type="entry name" value="Topo_IA_2"/>
</dbReference>
<dbReference type="Pfam" id="PF01751">
    <property type="entry name" value="Toprim"/>
    <property type="match status" value="1"/>
</dbReference>
<dbReference type="InterPro" id="IPR000380">
    <property type="entry name" value="Topo_IA"/>
</dbReference>
<feature type="domain" description="Topo IA-type catalytic" evidence="9">
    <location>
        <begin position="178"/>
        <end position="636"/>
    </location>
</feature>
<dbReference type="InterPro" id="IPR013826">
    <property type="entry name" value="Topo_IA_cen_sub3"/>
</dbReference>
<comment type="catalytic activity">
    <reaction evidence="1 7">
        <text>ATP-independent breakage of single-stranded DNA, followed by passage and rejoining.</text>
        <dbReference type="EC" id="5.6.2.1"/>
    </reaction>
</comment>
<dbReference type="InterPro" id="IPR003602">
    <property type="entry name" value="Topo_IA_DNA-bd_dom"/>
</dbReference>
<dbReference type="SMART" id="SM00437">
    <property type="entry name" value="TOP1Ac"/>
    <property type="match status" value="1"/>
</dbReference>
<dbReference type="SMART" id="SM00436">
    <property type="entry name" value="TOP1Bc"/>
    <property type="match status" value="1"/>
</dbReference>
<dbReference type="InterPro" id="IPR006171">
    <property type="entry name" value="TOPRIM_dom"/>
</dbReference>
<organism evidence="10 11">
    <name type="scientific">Kluyveromyces marxianus</name>
    <name type="common">Yeast</name>
    <name type="synonym">Candida kefyr</name>
    <dbReference type="NCBI Taxonomy" id="4911"/>
    <lineage>
        <taxon>Eukaryota</taxon>
        <taxon>Fungi</taxon>
        <taxon>Dikarya</taxon>
        <taxon>Ascomycota</taxon>
        <taxon>Saccharomycotina</taxon>
        <taxon>Saccharomycetes</taxon>
        <taxon>Saccharomycetales</taxon>
        <taxon>Saccharomycetaceae</taxon>
        <taxon>Kluyveromyces</taxon>
    </lineage>
</organism>
<keyword evidence="4 7" id="KW-0799">Topoisomerase</keyword>
<dbReference type="Pfam" id="PF01131">
    <property type="entry name" value="Topoisom_bac"/>
    <property type="match status" value="1"/>
</dbReference>
<dbReference type="Gene3D" id="3.40.50.140">
    <property type="match status" value="1"/>
</dbReference>
<gene>
    <name evidence="10" type="primary">TOP3</name>
    <name evidence="10" type="ORF">FIM1_2663</name>
</gene>
<evidence type="ECO:0000256" key="5">
    <source>
        <dbReference type="ARBA" id="ARBA00023125"/>
    </source>
</evidence>
<dbReference type="SUPFAM" id="SSF56712">
    <property type="entry name" value="Prokaryotic type I DNA topoisomerase"/>
    <property type="match status" value="1"/>
</dbReference>
<dbReference type="InterPro" id="IPR013825">
    <property type="entry name" value="Topo_IA_cen_sub2"/>
</dbReference>
<sequence length="668" mass="75996">MVKVLCVAEKNSIAKNVAQILSGGRSTMRPSTSPYIKNYDFQYDFQWLNMGRCNVTMTAVAGHLMNLAFPQREFGWGKCDPNALFDAPTIDEMDDKIVKNLQNEGRHATHLMIWTDCDREGECIGWEIVQAVGRSNPRLVSQGQGQGYGQSSAIYRAVFSHLDPSHIIYAANNPRSLDQRQVDAVRARQEIDLRAGLAFTRLLTGSYRSLLQSDHEYIQLAKKSDKPIISYGTCQFPTLGFVVDRYERVVNFVPEQFWHITLSVKDTDGSDSKVKFQWERGHLFDRLAVLTIYESCIEKSEDKAKVIHVSSRETKKYRPLPLTTVELQKNCSRFFKLSAKKTLDAAEKLYQQGFISYPRTETDKFPTKTDLKSLLAKHKDHSEWGSYVENLLDESSQSTNKFQWPRAGSHDDQAHPPIHPILCVDISRSDNRMSSDEKTVYNYVVKHFLACCSTDARGRSTTLRLNWGDETFYANGIQVLERNFLDIYQWADWKSNDTLPAFQMNDQVIVSKTEMKSGQTSPPKHMTESELIMLMDANGIGTDATIADHIEKIKSRNYIKVQAGSGSGAKKSNAVFIPTSLGRSLVHGFEKIGLEESFSKPFLRRDLEQDLQRICGGSKEKKEVVSMIIEMYRNYYQITTNQMGNLIKVYNDIKAESQAHIAQRNRAS</sequence>
<evidence type="ECO:0000256" key="4">
    <source>
        <dbReference type="ARBA" id="ARBA00023029"/>
    </source>
</evidence>
<dbReference type="InterPro" id="IPR023406">
    <property type="entry name" value="Topo_IA_AS"/>
</dbReference>
<evidence type="ECO:0000313" key="10">
    <source>
        <dbReference type="EMBL" id="QGN15965.1"/>
    </source>
</evidence>
<evidence type="ECO:0000256" key="6">
    <source>
        <dbReference type="ARBA" id="ARBA00023235"/>
    </source>
</evidence>
<reference evidence="10 11" key="2">
    <citation type="submission" date="2019-11" db="EMBL/GenBank/DDBJ databases">
        <authorList>
            <person name="Lu H."/>
        </authorList>
    </citation>
    <scope>NUCLEOTIDE SEQUENCE [LARGE SCALE GENOMIC DNA]</scope>
    <source>
        <strain evidence="10 11">FIM1</strain>
    </source>
</reference>
<dbReference type="PRINTS" id="PR00417">
    <property type="entry name" value="PRTPISMRASEI"/>
</dbReference>
<dbReference type="InterPro" id="IPR034144">
    <property type="entry name" value="TOPRIM_TopoIII"/>
</dbReference>
<dbReference type="PANTHER" id="PTHR11390:SF21">
    <property type="entry name" value="DNA TOPOISOMERASE 3-ALPHA"/>
    <property type="match status" value="1"/>
</dbReference>
<dbReference type="InterPro" id="IPR013824">
    <property type="entry name" value="Topo_IA_cen_sub1"/>
</dbReference>
<evidence type="ECO:0000313" key="11">
    <source>
        <dbReference type="Proteomes" id="UP000422736"/>
    </source>
</evidence>
<feature type="domain" description="Toprim" evidence="8">
    <location>
        <begin position="3"/>
        <end position="147"/>
    </location>
</feature>
<evidence type="ECO:0000259" key="9">
    <source>
        <dbReference type="PROSITE" id="PS52039"/>
    </source>
</evidence>
<protein>
    <recommendedName>
        <fullName evidence="3 7">DNA topoisomerase</fullName>
        <ecNumber evidence="3 7">5.6.2.1</ecNumber>
    </recommendedName>
</protein>
<dbReference type="CDD" id="cd00186">
    <property type="entry name" value="TOP1Ac"/>
    <property type="match status" value="1"/>
</dbReference>
<evidence type="ECO:0000256" key="7">
    <source>
        <dbReference type="RuleBase" id="RU362092"/>
    </source>
</evidence>
<keyword evidence="5 7" id="KW-0238">DNA-binding</keyword>
<comment type="similarity">
    <text evidence="2 7">Belongs to the type IA topoisomerase family.</text>
</comment>
<comment type="function">
    <text evidence="7">Introduces a single-strand break via transesterification at a target site in duplex DNA. Releases the supercoiling and torsional tension of DNA introduced during the DNA replication and transcription by transiently cleaving and rejoining one strand of the DNA duplex. The scissile phosphodiester is attacked by the catalytic tyrosine of the enzyme, resulting in the formation of a DNA-(5'-phosphotyrosyl)-enzyme intermediate and the expulsion of a 3'-OH DNA strand.</text>
</comment>
<dbReference type="Gene3D" id="2.70.20.10">
    <property type="entry name" value="Topoisomerase I, domain 3"/>
    <property type="match status" value="1"/>
</dbReference>
<accession>A0ABX6EUE4</accession>